<name>A0A1Z3HSP7_9CYAN</name>
<evidence type="ECO:0000256" key="1">
    <source>
        <dbReference type="ARBA" id="ARBA00022801"/>
    </source>
</evidence>
<feature type="domain" description="AB hydrolase-1" evidence="5">
    <location>
        <begin position="243"/>
        <end position="472"/>
    </location>
</feature>
<gene>
    <name evidence="6" type="primary">rutD_2</name>
    <name evidence="6" type="ORF">XM38_043040</name>
</gene>
<organism evidence="6 7">
    <name type="scientific">Halomicronema hongdechloris C2206</name>
    <dbReference type="NCBI Taxonomy" id="1641165"/>
    <lineage>
        <taxon>Bacteria</taxon>
        <taxon>Bacillati</taxon>
        <taxon>Cyanobacteriota</taxon>
        <taxon>Cyanophyceae</taxon>
        <taxon>Nodosilineales</taxon>
        <taxon>Nodosilineaceae</taxon>
        <taxon>Halomicronema</taxon>
    </lineage>
</organism>
<dbReference type="GO" id="GO:0016042">
    <property type="term" value="P:lipid catabolic process"/>
    <property type="evidence" value="ECO:0007669"/>
    <property type="project" value="UniProtKB-KW"/>
</dbReference>
<keyword evidence="1 6" id="KW-0378">Hydrolase</keyword>
<dbReference type="SUPFAM" id="SSF53474">
    <property type="entry name" value="alpha/beta-Hydrolases"/>
    <property type="match status" value="1"/>
</dbReference>
<dbReference type="AlphaFoldDB" id="A0A1Z3HSP7"/>
<reference evidence="6 7" key="1">
    <citation type="journal article" date="2016" name="Biochim. Biophys. Acta">
        <title>Characterization of red-shifted phycobilisomes isolated from the chlorophyll f-containing cyanobacterium Halomicronema hongdechloris.</title>
        <authorList>
            <person name="Li Y."/>
            <person name="Lin Y."/>
            <person name="Garvey C.J."/>
            <person name="Birch D."/>
            <person name="Corkery R.W."/>
            <person name="Loughlin P.C."/>
            <person name="Scheer H."/>
            <person name="Willows R.D."/>
            <person name="Chen M."/>
        </authorList>
    </citation>
    <scope>NUCLEOTIDE SEQUENCE [LARGE SCALE GENOMIC DNA]</scope>
    <source>
        <strain evidence="6 7">C2206</strain>
    </source>
</reference>
<evidence type="ECO:0000259" key="5">
    <source>
        <dbReference type="Pfam" id="PF12697"/>
    </source>
</evidence>
<dbReference type="RefSeq" id="WP_080805872.1">
    <property type="nucleotide sequence ID" value="NZ_CP021983.2"/>
</dbReference>
<dbReference type="GO" id="GO:0003847">
    <property type="term" value="F:1-alkyl-2-acetylglycerophosphocholine esterase activity"/>
    <property type="evidence" value="ECO:0007669"/>
    <property type="project" value="TreeGrafter"/>
</dbReference>
<keyword evidence="7" id="KW-1185">Reference proteome</keyword>
<evidence type="ECO:0000256" key="2">
    <source>
        <dbReference type="ARBA" id="ARBA00022963"/>
    </source>
</evidence>
<evidence type="ECO:0000313" key="7">
    <source>
        <dbReference type="Proteomes" id="UP000191901"/>
    </source>
</evidence>
<dbReference type="PANTHER" id="PTHR10272">
    <property type="entry name" value="PLATELET-ACTIVATING FACTOR ACETYLHYDROLASE"/>
    <property type="match status" value="1"/>
</dbReference>
<dbReference type="OrthoDB" id="422423at2"/>
<keyword evidence="2" id="KW-0442">Lipid degradation</keyword>
<dbReference type="InterPro" id="IPR000073">
    <property type="entry name" value="AB_hydrolase_1"/>
</dbReference>
<dbReference type="EMBL" id="CP021983">
    <property type="protein sequence ID" value="ASC73340.1"/>
    <property type="molecule type" value="Genomic_DNA"/>
</dbReference>
<dbReference type="Pfam" id="PF12697">
    <property type="entry name" value="Abhydrolase_6"/>
    <property type="match status" value="1"/>
</dbReference>
<evidence type="ECO:0000256" key="3">
    <source>
        <dbReference type="ARBA" id="ARBA00023098"/>
    </source>
</evidence>
<dbReference type="EC" id="3.5.1.-" evidence="6"/>
<evidence type="ECO:0000259" key="4">
    <source>
        <dbReference type="Pfam" id="PF07176"/>
    </source>
</evidence>
<dbReference type="KEGG" id="hhg:XM38_043040"/>
<dbReference type="InterPro" id="IPR010802">
    <property type="entry name" value="DUF1400"/>
</dbReference>
<keyword evidence="3" id="KW-0443">Lipid metabolism</keyword>
<evidence type="ECO:0000313" key="6">
    <source>
        <dbReference type="EMBL" id="ASC73340.1"/>
    </source>
</evidence>
<dbReference type="Gene3D" id="3.40.50.1820">
    <property type="entry name" value="alpha/beta hydrolase"/>
    <property type="match status" value="1"/>
</dbReference>
<feature type="domain" description="DUF1400" evidence="4">
    <location>
        <begin position="38"/>
        <end position="160"/>
    </location>
</feature>
<dbReference type="Proteomes" id="UP000191901">
    <property type="component" value="Chromosome"/>
</dbReference>
<sequence>MTVQLLRLSSSRLYSVLRSGLVALVVCGQGILAGPALAAEQIEFRVGPLRHTVKIEDLEEFAATGQIPPRLRVFEPLLTDQTREMLNSHVALDPEVSDRILDDVLQSSNGQHLLDTLAAVAPNLSVQELKAAIQLAALQTPGLSLLGILRAIPQDTLQVNGTALIGLISQLNFSRLEGEALGRVLEQELAVSTPLDESLHLVDPTQPGPEEIRVWELRLNDRSRDRRIPIDIYWSRQTQGPLVVMSHGFGADRYFLAYLARHLASHGLTVVSVEHPGSNVAALADIPLDLRAGREPSRILPADEFLERPRDISFVLDRLAQLNDSSFALRDRLNTDQVTLIGHSLGGYTGLALAGAPLDVRSLRRSCADLDPIGLSPAAWLQCAAANLALQPPSLRDERITQVMAMNPLTGDLFSAQGLSQIKVPVLLLAGTQDSVTPIIDQQLRPFHQLTGPKYLVTVVGGTHLSVGDPDNINPELQEIPFMPELRGETTARLRQFLQGLSLSFVMQQGELAEQYTIFLTPEYAQSFSTPELSLRLSQSLPESLTRWLNLNQQAWIKRDRMPGYLVSFLHLEAIDMHRRLQQLQQQMIAYLRTSPPALTVVPLPSLQPQPWLQATTHGSDHLAE</sequence>
<dbReference type="InterPro" id="IPR029058">
    <property type="entry name" value="AB_hydrolase_fold"/>
</dbReference>
<protein>
    <submittedName>
        <fullName evidence="6">Aminoacrylate hydrolase RutD</fullName>
        <ecNumber evidence="6">3.5.1.-</ecNumber>
    </submittedName>
</protein>
<proteinExistence type="predicted"/>
<dbReference type="Pfam" id="PF07176">
    <property type="entry name" value="DUF1400"/>
    <property type="match status" value="1"/>
</dbReference>
<accession>A0A1Z3HSP7</accession>
<dbReference type="PANTHER" id="PTHR10272:SF13">
    <property type="entry name" value="POLY(ETHYLENE TEREPHTHALATE) HYDROLASE"/>
    <property type="match status" value="1"/>
</dbReference>